<keyword evidence="4" id="KW-1185">Reference proteome</keyword>
<dbReference type="InterPro" id="IPR050836">
    <property type="entry name" value="SDS22/Internalin_LRR"/>
</dbReference>
<dbReference type="OrthoDB" id="1490745at2"/>
<dbReference type="Pfam" id="PF12799">
    <property type="entry name" value="LRR_4"/>
    <property type="match status" value="1"/>
</dbReference>
<sequence>MSTTQTQEQWNWWKNLPTIWKKIFTAHIYFPNEVKKGFNDSFIIENASESFQSEEDLQEVFQLVRLKYYCEFPENRISEIPDFKYHKSLVWIDLLGNTIENIDYLSPVTGMWELNLSENKIRDIKALSQMKELSEVELASNQIESLEALSELSEITNLDLNSNHIKDISPLSGLKNLLWLNLSDNPIEDISPLAELPQLLSLSINGVEISTAELAWLKQKLPSTAIYH</sequence>
<dbReference type="EMBL" id="CP029149">
    <property type="protein sequence ID" value="QHN65767.1"/>
    <property type="molecule type" value="Genomic_DNA"/>
</dbReference>
<dbReference type="InterPro" id="IPR025875">
    <property type="entry name" value="Leu-rich_rpt_4"/>
</dbReference>
<evidence type="ECO:0000256" key="1">
    <source>
        <dbReference type="ARBA" id="ARBA00022614"/>
    </source>
</evidence>
<dbReference type="AlphaFoldDB" id="A0A6P1QX93"/>
<organism evidence="3 4">
    <name type="scientific">Bergeyella cardium</name>
    <dbReference type="NCBI Taxonomy" id="1585976"/>
    <lineage>
        <taxon>Bacteria</taxon>
        <taxon>Pseudomonadati</taxon>
        <taxon>Bacteroidota</taxon>
        <taxon>Flavobacteriia</taxon>
        <taxon>Flavobacteriales</taxon>
        <taxon>Weeksellaceae</taxon>
        <taxon>Bergeyella</taxon>
    </lineage>
</organism>
<dbReference type="InterPro" id="IPR032675">
    <property type="entry name" value="LRR_dom_sf"/>
</dbReference>
<dbReference type="SMART" id="SM00365">
    <property type="entry name" value="LRR_SD22"/>
    <property type="match status" value="4"/>
</dbReference>
<keyword evidence="1" id="KW-0433">Leucine-rich repeat</keyword>
<reference evidence="3 4" key="1">
    <citation type="submission" date="2018-04" db="EMBL/GenBank/DDBJ databases">
        <title>Characteristic and Complete Genome Sequencing of A Novel Member of Infective Endocarditis Causative Bacteria: Bergeyella cardium QL-PH.</title>
        <authorList>
            <person name="Pan H."/>
            <person name="Sun E."/>
            <person name="Zhang Y."/>
        </authorList>
    </citation>
    <scope>NUCLEOTIDE SEQUENCE [LARGE SCALE GENOMIC DNA]</scope>
    <source>
        <strain evidence="3 4">HPQL</strain>
    </source>
</reference>
<name>A0A6P1QX93_9FLAO</name>
<protein>
    <submittedName>
        <fullName evidence="3">Uncharacterized protein</fullName>
    </submittedName>
</protein>
<accession>A0A6P1QX93</accession>
<dbReference type="InterPro" id="IPR001611">
    <property type="entry name" value="Leu-rich_rpt"/>
</dbReference>
<dbReference type="Gene3D" id="3.80.10.10">
    <property type="entry name" value="Ribonuclease Inhibitor"/>
    <property type="match status" value="1"/>
</dbReference>
<dbReference type="Proteomes" id="UP000464318">
    <property type="component" value="Chromosome"/>
</dbReference>
<dbReference type="SUPFAM" id="SSF52058">
    <property type="entry name" value="L domain-like"/>
    <property type="match status" value="1"/>
</dbReference>
<dbReference type="KEGG" id="bcad:DBX24_07675"/>
<evidence type="ECO:0000256" key="2">
    <source>
        <dbReference type="ARBA" id="ARBA00022737"/>
    </source>
</evidence>
<dbReference type="RefSeq" id="WP_160224484.1">
    <property type="nucleotide sequence ID" value="NZ_CP029149.1"/>
</dbReference>
<dbReference type="PANTHER" id="PTHR46652:SF3">
    <property type="entry name" value="LEUCINE-RICH REPEAT-CONTAINING PROTEIN 9"/>
    <property type="match status" value="1"/>
</dbReference>
<keyword evidence="2" id="KW-0677">Repeat</keyword>
<proteinExistence type="predicted"/>
<gene>
    <name evidence="3" type="ORF">DBX24_07675</name>
</gene>
<dbReference type="PANTHER" id="PTHR46652">
    <property type="entry name" value="LEUCINE-RICH REPEAT AND IQ DOMAIN-CONTAINING PROTEIN 1-RELATED"/>
    <property type="match status" value="1"/>
</dbReference>
<evidence type="ECO:0000313" key="4">
    <source>
        <dbReference type="Proteomes" id="UP000464318"/>
    </source>
</evidence>
<dbReference type="PROSITE" id="PS51450">
    <property type="entry name" value="LRR"/>
    <property type="match status" value="4"/>
</dbReference>
<evidence type="ECO:0000313" key="3">
    <source>
        <dbReference type="EMBL" id="QHN65767.1"/>
    </source>
</evidence>